<proteinExistence type="predicted"/>
<keyword evidence="2" id="KW-0012">Acyltransferase</keyword>
<dbReference type="Proteomes" id="UP000037729">
    <property type="component" value="Unassembled WGS sequence"/>
</dbReference>
<protein>
    <submittedName>
        <fullName evidence="4 5">Acetyltransferase</fullName>
    </submittedName>
</protein>
<dbReference type="Pfam" id="PF00583">
    <property type="entry name" value="Acetyltransf_1"/>
    <property type="match status" value="1"/>
</dbReference>
<sequence length="138" mass="15176">MIREARPEDEARLRAIQTNTLDEPWPELLGVGIDGPPLVLVLDIGEPLGYALVVPDPPVAYLAEFAIAPGKQGQGLGTALMDGLLDHLRTREFESIRLTARADDERARSFYDGFGFSFADELPDHYDDGDGVLLVRDL</sequence>
<dbReference type="PATRIC" id="fig|1705562.3.peg.2701"/>
<comment type="caution">
    <text evidence="4">The sequence shown here is derived from an EMBL/GenBank/DDBJ whole genome shotgun (WGS) entry which is preliminary data.</text>
</comment>
<dbReference type="PROSITE" id="PS51186">
    <property type="entry name" value="GNAT"/>
    <property type="match status" value="1"/>
</dbReference>
<dbReference type="Proteomes" id="UP000610611">
    <property type="component" value="Unassembled WGS sequence"/>
</dbReference>
<keyword evidence="1 4" id="KW-0808">Transferase</keyword>
<organism evidence="4 6">
    <name type="scientific">Haloarcula rubripromontorii</name>
    <dbReference type="NCBI Taxonomy" id="1705562"/>
    <lineage>
        <taxon>Archaea</taxon>
        <taxon>Methanobacteriati</taxon>
        <taxon>Methanobacteriota</taxon>
        <taxon>Stenosarchaea group</taxon>
        <taxon>Halobacteria</taxon>
        <taxon>Halobacteriales</taxon>
        <taxon>Haloarculaceae</taxon>
        <taxon>Haloarcula</taxon>
    </lineage>
</organism>
<reference evidence="5" key="2">
    <citation type="submission" date="2019-12" db="EMBL/GenBank/DDBJ databases">
        <title>The whole-genome sequencing of Haloarcula japonica strain pws8.</title>
        <authorList>
            <person name="Verma D.K."/>
            <person name="Gopal K."/>
            <person name="Prasad E.S."/>
        </authorList>
    </citation>
    <scope>NUCLEOTIDE SEQUENCE</scope>
    <source>
        <strain evidence="5">Pws8</strain>
    </source>
</reference>
<name>A0A0N0BPG1_9EURY</name>
<keyword evidence="6" id="KW-1185">Reference proteome</keyword>
<evidence type="ECO:0000256" key="2">
    <source>
        <dbReference type="ARBA" id="ARBA00023315"/>
    </source>
</evidence>
<accession>A0A0N0BPG1</accession>
<evidence type="ECO:0000313" key="6">
    <source>
        <dbReference type="Proteomes" id="UP000037729"/>
    </source>
</evidence>
<dbReference type="EMBL" id="WOWB01000001">
    <property type="protein sequence ID" value="NLV05778.1"/>
    <property type="molecule type" value="Genomic_DNA"/>
</dbReference>
<evidence type="ECO:0000256" key="1">
    <source>
        <dbReference type="ARBA" id="ARBA00022679"/>
    </source>
</evidence>
<evidence type="ECO:0000313" key="5">
    <source>
        <dbReference type="EMBL" id="NLV05778.1"/>
    </source>
</evidence>
<dbReference type="SUPFAM" id="SSF55729">
    <property type="entry name" value="Acyl-CoA N-acyltransferases (Nat)"/>
    <property type="match status" value="1"/>
</dbReference>
<dbReference type="GO" id="GO:0016747">
    <property type="term" value="F:acyltransferase activity, transferring groups other than amino-acyl groups"/>
    <property type="evidence" value="ECO:0007669"/>
    <property type="project" value="InterPro"/>
</dbReference>
<dbReference type="Gene3D" id="3.40.630.30">
    <property type="match status" value="1"/>
</dbReference>
<gene>
    <name evidence="4" type="ORF">AMS69_08115</name>
    <name evidence="5" type="ORF">GOC83_06450</name>
</gene>
<dbReference type="CDD" id="cd04301">
    <property type="entry name" value="NAT_SF"/>
    <property type="match status" value="1"/>
</dbReference>
<evidence type="ECO:0000313" key="4">
    <source>
        <dbReference type="EMBL" id="KOX93874.1"/>
    </source>
</evidence>
<feature type="domain" description="N-acetyltransferase" evidence="3">
    <location>
        <begin position="1"/>
        <end position="138"/>
    </location>
</feature>
<reference evidence="4 6" key="1">
    <citation type="submission" date="2015-08" db="EMBL/GenBank/DDBJ databases">
        <title>Genomes of Isolates from Cabo Rojo, PR.</title>
        <authorList>
            <person name="Sanchez-Nieves R.L."/>
            <person name="Montalvo-Rodriguez R."/>
        </authorList>
    </citation>
    <scope>NUCLEOTIDE SEQUENCE [LARGE SCALE GENOMIC DNA]</scope>
    <source>
        <strain evidence="4 6">SL3</strain>
    </source>
</reference>
<dbReference type="STRING" id="1705562.AMS69_08115"/>
<dbReference type="InterPro" id="IPR000182">
    <property type="entry name" value="GNAT_dom"/>
</dbReference>
<evidence type="ECO:0000259" key="3">
    <source>
        <dbReference type="PROSITE" id="PS51186"/>
    </source>
</evidence>
<dbReference type="PANTHER" id="PTHR43877">
    <property type="entry name" value="AMINOALKYLPHOSPHONATE N-ACETYLTRANSFERASE-RELATED-RELATED"/>
    <property type="match status" value="1"/>
</dbReference>
<dbReference type="AlphaFoldDB" id="A0A0N0BPG1"/>
<dbReference type="InterPro" id="IPR016181">
    <property type="entry name" value="Acyl_CoA_acyltransferase"/>
</dbReference>
<dbReference type="OrthoDB" id="87545at2157"/>
<dbReference type="EMBL" id="LIUF01000002">
    <property type="protein sequence ID" value="KOX93874.1"/>
    <property type="molecule type" value="Genomic_DNA"/>
</dbReference>
<dbReference type="InterPro" id="IPR050832">
    <property type="entry name" value="Bact_Acetyltransf"/>
</dbReference>
<dbReference type="RefSeq" id="WP_053967559.1">
    <property type="nucleotide sequence ID" value="NZ_JAWJXX010000016.1"/>
</dbReference>